<evidence type="ECO:0000313" key="3">
    <source>
        <dbReference type="EMBL" id="KAG0328879.1"/>
    </source>
</evidence>
<evidence type="ECO:0000313" key="4">
    <source>
        <dbReference type="Proteomes" id="UP000738325"/>
    </source>
</evidence>
<dbReference type="OrthoDB" id="203796at2759"/>
<keyword evidence="2" id="KW-0472">Membrane</keyword>
<reference evidence="3" key="1">
    <citation type="journal article" date="2020" name="Fungal Divers.">
        <title>Resolving the Mortierellaceae phylogeny through synthesis of multi-gene phylogenetics and phylogenomics.</title>
        <authorList>
            <person name="Vandepol N."/>
            <person name="Liber J."/>
            <person name="Desiro A."/>
            <person name="Na H."/>
            <person name="Kennedy M."/>
            <person name="Barry K."/>
            <person name="Grigoriev I.V."/>
            <person name="Miller A.N."/>
            <person name="O'Donnell K."/>
            <person name="Stajich J.E."/>
            <person name="Bonito G."/>
        </authorList>
    </citation>
    <scope>NUCLEOTIDE SEQUENCE</scope>
    <source>
        <strain evidence="3">REB-010B</strain>
    </source>
</reference>
<dbReference type="PANTHER" id="PTHR37848">
    <property type="entry name" value="EXPRESSED PROTEIN"/>
    <property type="match status" value="1"/>
</dbReference>
<comment type="caution">
    <text evidence="3">The sequence shown here is derived from an EMBL/GenBank/DDBJ whole genome shotgun (WGS) entry which is preliminary data.</text>
</comment>
<feature type="compositionally biased region" description="Polar residues" evidence="1">
    <location>
        <begin position="362"/>
        <end position="373"/>
    </location>
</feature>
<feature type="compositionally biased region" description="Pro residues" evidence="1">
    <location>
        <begin position="332"/>
        <end position="350"/>
    </location>
</feature>
<feature type="region of interest" description="Disordered" evidence="1">
    <location>
        <begin position="286"/>
        <end position="401"/>
    </location>
</feature>
<feature type="compositionally biased region" description="Low complexity" evidence="1">
    <location>
        <begin position="44"/>
        <end position="56"/>
    </location>
</feature>
<organism evidence="3 4">
    <name type="scientific">Dissophora globulifera</name>
    <dbReference type="NCBI Taxonomy" id="979702"/>
    <lineage>
        <taxon>Eukaryota</taxon>
        <taxon>Fungi</taxon>
        <taxon>Fungi incertae sedis</taxon>
        <taxon>Mucoromycota</taxon>
        <taxon>Mortierellomycotina</taxon>
        <taxon>Mortierellomycetes</taxon>
        <taxon>Mortierellales</taxon>
        <taxon>Mortierellaceae</taxon>
        <taxon>Dissophora</taxon>
    </lineage>
</organism>
<evidence type="ECO:0000256" key="1">
    <source>
        <dbReference type="SAM" id="MobiDB-lite"/>
    </source>
</evidence>
<feature type="transmembrane region" description="Helical" evidence="2">
    <location>
        <begin position="594"/>
        <end position="612"/>
    </location>
</feature>
<feature type="compositionally biased region" description="Low complexity" evidence="1">
    <location>
        <begin position="351"/>
        <end position="361"/>
    </location>
</feature>
<evidence type="ECO:0000256" key="2">
    <source>
        <dbReference type="SAM" id="Phobius"/>
    </source>
</evidence>
<keyword evidence="2" id="KW-1133">Transmembrane helix</keyword>
<feature type="compositionally biased region" description="Pro residues" evidence="1">
    <location>
        <begin position="286"/>
        <end position="297"/>
    </location>
</feature>
<sequence>MSQDTNPLGPDPTRLPSADDDDDNAEDALPPTYEEAISHLDNDSSSAAHHQHSQSSINTTSHPLSLNDEIQNSDSDNDDNNNNDESKPLQGAQVPNVHTQRTHIHSSAPSGVGRPHGVDPFHNSHHNPFGDRHQDLFARHLHHHHRDLHGHSHRHDHAHGPSTGTIAEPSAPPAGLAPSAATATLPTSQSATAPGSSSSTHFPFQPDIHGVPFSGLPNGPFPAVLPMTGMPRPPTMMPPGFGHPGGPPGFNEYGGFGGPNGFGPPGGFGSFPFLPGSSPGSTFPFFAPPPPALPSVTPPALATASGAEEEEPVSEKQFRFEPTRSVKGGILPAPPTPPTPPTPPSAPQPPSSSSAAAADTSIQNSIVSPSPLVSASEASGEGGSSSAVGPPMHIPPASFPVPSSGIPNAAGLISAPDVSTATFKQSQRGVETRDALLDDPYQLYRFFVAHNDRPSMHVLITGSHMEKRVSEKRDGDGTTRIVQHKVKVNDFKMDFDLSPYISLTGTLMALPNLKTGRQPTLREVMEEHVEEENPFKELHLEKKVEWDYEDLTRAITHAIRSLDYRYTIEISYPISNNSVIVRSSSPLATFLQSGWTKVFCFATLVGIAIYPLREMYKRVKDKSLQSEFKMTISTHEFYMSNYWNIVNQVQYKS</sequence>
<feature type="compositionally biased region" description="Low complexity" evidence="1">
    <location>
        <begin position="167"/>
        <end position="200"/>
    </location>
</feature>
<proteinExistence type="predicted"/>
<accession>A0A9P6RT19</accession>
<feature type="compositionally biased region" description="Basic and acidic residues" evidence="1">
    <location>
        <begin position="313"/>
        <end position="324"/>
    </location>
</feature>
<name>A0A9P6RT19_9FUNG</name>
<gene>
    <name evidence="3" type="ORF">BGZ99_004191</name>
</gene>
<dbReference type="EMBL" id="JAAAIP010000026">
    <property type="protein sequence ID" value="KAG0328879.1"/>
    <property type="molecule type" value="Genomic_DNA"/>
</dbReference>
<feature type="compositionally biased region" description="Polar residues" evidence="1">
    <location>
        <begin position="57"/>
        <end position="70"/>
    </location>
</feature>
<dbReference type="AlphaFoldDB" id="A0A9P6RT19"/>
<feature type="region of interest" description="Disordered" evidence="1">
    <location>
        <begin position="1"/>
        <end position="215"/>
    </location>
</feature>
<dbReference type="PANTHER" id="PTHR37848:SF1">
    <property type="entry name" value="SUN DOMAIN-CONTAINING PROTEIN"/>
    <property type="match status" value="1"/>
</dbReference>
<protein>
    <submittedName>
        <fullName evidence="3">Uncharacterized protein</fullName>
    </submittedName>
</protein>
<dbReference type="Proteomes" id="UP000738325">
    <property type="component" value="Unassembled WGS sequence"/>
</dbReference>
<feature type="compositionally biased region" description="Basic residues" evidence="1">
    <location>
        <begin position="139"/>
        <end position="157"/>
    </location>
</feature>
<keyword evidence="2" id="KW-0812">Transmembrane</keyword>
<keyword evidence="4" id="KW-1185">Reference proteome</keyword>
<feature type="compositionally biased region" description="Low complexity" evidence="1">
    <location>
        <begin position="374"/>
        <end position="387"/>
    </location>
</feature>
<feature type="compositionally biased region" description="Basic and acidic residues" evidence="1">
    <location>
        <begin position="128"/>
        <end position="138"/>
    </location>
</feature>